<evidence type="ECO:0000259" key="4">
    <source>
        <dbReference type="Pfam" id="PF13458"/>
    </source>
</evidence>
<dbReference type="EMBL" id="VKHS01000019">
    <property type="protein sequence ID" value="MBB0228304.1"/>
    <property type="molecule type" value="Genomic_DNA"/>
</dbReference>
<dbReference type="Gene3D" id="3.40.50.2300">
    <property type="match status" value="2"/>
</dbReference>
<feature type="chain" id="PRO_5031439278" evidence="3">
    <location>
        <begin position="25"/>
        <end position="389"/>
    </location>
</feature>
<sequence length="389" mass="40395">MLSKRVVKLAIPVAIGALALTACGDDGGGGGGDASGTVFKIAYQGPLSGDNVDLGINMENGVKLAIDEANESGDYDVTFEYLDADDRGEPGQATAAAQRAIDDEDVIAVVGPAFSGAAAVAAPLYGEAGMAALTPSATNPDLTQQGFPTFLRGVPNDAEQGAAIATFFAEQGVEKAMVIDDLGDYSIGLADVAQQGMEEAGIEVVRESVPADTVDHSGIARTAVTSGADGLVYTGYYSQAGPLAVKLSEAGFEGIKLAGDGVKDPEFINLAPGGEAEEWYLSCPCRDLDADQEGRDFTERYEAEYNREPGTYTPEAYDAAMMIIEAVAELGEAADRQSVYEALSVGTHDGVAKTLSFDENGEYAGSGIYIYRVENDTITVLGDISEITG</sequence>
<evidence type="ECO:0000256" key="3">
    <source>
        <dbReference type="SAM" id="SignalP"/>
    </source>
</evidence>
<dbReference type="InterPro" id="IPR028081">
    <property type="entry name" value="Leu-bd"/>
</dbReference>
<dbReference type="Pfam" id="PF13458">
    <property type="entry name" value="Peripla_BP_6"/>
    <property type="match status" value="1"/>
</dbReference>
<name>A0A7W3SZQ9_9ACTN</name>
<accession>A0A7W3SZQ9</accession>
<organism evidence="5 6">
    <name type="scientific">Streptomyces calidiresistens</name>
    <dbReference type="NCBI Taxonomy" id="1485586"/>
    <lineage>
        <taxon>Bacteria</taxon>
        <taxon>Bacillati</taxon>
        <taxon>Actinomycetota</taxon>
        <taxon>Actinomycetes</taxon>
        <taxon>Kitasatosporales</taxon>
        <taxon>Streptomycetaceae</taxon>
        <taxon>Streptomyces</taxon>
    </lineage>
</organism>
<feature type="domain" description="Leucine-binding protein" evidence="4">
    <location>
        <begin position="40"/>
        <end position="376"/>
    </location>
</feature>
<dbReference type="PANTHER" id="PTHR47151">
    <property type="entry name" value="LEU/ILE/VAL-BINDING ABC TRANSPORTER SUBUNIT"/>
    <property type="match status" value="1"/>
</dbReference>
<dbReference type="PROSITE" id="PS51257">
    <property type="entry name" value="PROKAR_LIPOPROTEIN"/>
    <property type="match status" value="1"/>
</dbReference>
<comment type="caution">
    <text evidence="5">The sequence shown here is derived from an EMBL/GenBank/DDBJ whole genome shotgun (WGS) entry which is preliminary data.</text>
</comment>
<keyword evidence="2 3" id="KW-0732">Signal</keyword>
<proteinExistence type="inferred from homology"/>
<dbReference type="CDD" id="cd06342">
    <property type="entry name" value="PBP1_ABC_LIVBP-like"/>
    <property type="match status" value="1"/>
</dbReference>
<dbReference type="InterPro" id="IPR028082">
    <property type="entry name" value="Peripla_BP_I"/>
</dbReference>
<protein>
    <submittedName>
        <fullName evidence="5">ABC transporter substrate-binding protein</fullName>
    </submittedName>
</protein>
<evidence type="ECO:0000313" key="6">
    <source>
        <dbReference type="Proteomes" id="UP000530234"/>
    </source>
</evidence>
<dbReference type="SUPFAM" id="SSF53822">
    <property type="entry name" value="Periplasmic binding protein-like I"/>
    <property type="match status" value="1"/>
</dbReference>
<dbReference type="Proteomes" id="UP000530234">
    <property type="component" value="Unassembled WGS sequence"/>
</dbReference>
<reference evidence="6" key="1">
    <citation type="submission" date="2019-10" db="EMBL/GenBank/DDBJ databases">
        <title>Streptomyces sp. nov., a novel actinobacterium isolated from alkaline environment.</title>
        <authorList>
            <person name="Golinska P."/>
        </authorList>
    </citation>
    <scope>NUCLEOTIDE SEQUENCE [LARGE SCALE GENOMIC DNA]</scope>
    <source>
        <strain evidence="6">DSM 42108</strain>
    </source>
</reference>
<feature type="signal peptide" evidence="3">
    <location>
        <begin position="1"/>
        <end position="24"/>
    </location>
</feature>
<dbReference type="RefSeq" id="WP_182659991.1">
    <property type="nucleotide sequence ID" value="NZ_VKHS01000019.1"/>
</dbReference>
<dbReference type="PANTHER" id="PTHR47151:SF2">
    <property type="entry name" value="AMINO ACID BINDING PROTEIN"/>
    <property type="match status" value="1"/>
</dbReference>
<comment type="similarity">
    <text evidence="1">Belongs to the leucine-binding protein family.</text>
</comment>
<evidence type="ECO:0000313" key="5">
    <source>
        <dbReference type="EMBL" id="MBB0228304.1"/>
    </source>
</evidence>
<gene>
    <name evidence="5" type="ORF">FOE67_01935</name>
</gene>
<evidence type="ECO:0000256" key="2">
    <source>
        <dbReference type="ARBA" id="ARBA00022729"/>
    </source>
</evidence>
<evidence type="ECO:0000256" key="1">
    <source>
        <dbReference type="ARBA" id="ARBA00010062"/>
    </source>
</evidence>
<keyword evidence="6" id="KW-1185">Reference proteome</keyword>
<dbReference type="AlphaFoldDB" id="A0A7W3SZQ9"/>